<feature type="compositionally biased region" description="Pro residues" evidence="4">
    <location>
        <begin position="73"/>
        <end position="82"/>
    </location>
</feature>
<feature type="compositionally biased region" description="Polar residues" evidence="4">
    <location>
        <begin position="29"/>
        <end position="41"/>
    </location>
</feature>
<organism evidence="5 6">
    <name type="scientific">Acorus gramineus</name>
    <name type="common">Dwarf sweet flag</name>
    <dbReference type="NCBI Taxonomy" id="55184"/>
    <lineage>
        <taxon>Eukaryota</taxon>
        <taxon>Viridiplantae</taxon>
        <taxon>Streptophyta</taxon>
        <taxon>Embryophyta</taxon>
        <taxon>Tracheophyta</taxon>
        <taxon>Spermatophyta</taxon>
        <taxon>Magnoliopsida</taxon>
        <taxon>Liliopsida</taxon>
        <taxon>Acoraceae</taxon>
        <taxon>Acorus</taxon>
    </lineage>
</organism>
<feature type="repeat" description="PPR" evidence="3">
    <location>
        <begin position="299"/>
        <end position="333"/>
    </location>
</feature>
<evidence type="ECO:0000256" key="4">
    <source>
        <dbReference type="SAM" id="MobiDB-lite"/>
    </source>
</evidence>
<dbReference type="Proteomes" id="UP001179952">
    <property type="component" value="Unassembled WGS sequence"/>
</dbReference>
<comment type="caution">
    <text evidence="5">The sequence shown here is derived from an EMBL/GenBank/DDBJ whole genome shotgun (WGS) entry which is preliminary data.</text>
</comment>
<evidence type="ECO:0000256" key="1">
    <source>
        <dbReference type="ARBA" id="ARBA00007626"/>
    </source>
</evidence>
<feature type="repeat" description="PPR" evidence="3">
    <location>
        <begin position="369"/>
        <end position="403"/>
    </location>
</feature>
<dbReference type="PROSITE" id="PS51375">
    <property type="entry name" value="PPR"/>
    <property type="match status" value="9"/>
</dbReference>
<feature type="repeat" description="PPR" evidence="3">
    <location>
        <begin position="264"/>
        <end position="298"/>
    </location>
</feature>
<dbReference type="Pfam" id="PF01535">
    <property type="entry name" value="PPR"/>
    <property type="match status" value="5"/>
</dbReference>
<name>A0AAV9BNG8_ACOGR</name>
<evidence type="ECO:0000256" key="3">
    <source>
        <dbReference type="PROSITE-ProRule" id="PRU00708"/>
    </source>
</evidence>
<feature type="repeat" description="PPR" evidence="3">
    <location>
        <begin position="508"/>
        <end position="538"/>
    </location>
</feature>
<sequence>MTLSFHSPPKRLHPHHQQKQTEEGHIQNPEMTTLSRLQLPSPTKPYFHLRQAPTRYLPNQSPSVDFRRWDPSNPSPPPPPPTLSSASAAARRLSPIARYICDSLRRSHHRWGPEVLSDLDKLRRVPPDLLAEVLKTLTDPTVASKLFNWAGKQKGFKHSFASYNAFMYCLNRSNRFKSAEGVLDLMSAQGKPPSEKQFEILIRMHADAGRGLRLYYVYQKMKEFGVKPRVFLYNRVMDALVKTGHLDLALSVYGDFKGENLVEDNVTFMVIVKGLCRAGRVDEAVEVLGSMRERGCRPDVFAYTAMVRVLVSEGNLDGCLRVWEEMRRDGVRPDVMAYTTLVLALCKENRIDSAFGLFEEMKRRELLVDRAVYGALVEALVVNGDVGKGCELLKEMMGSGYRADLGIYNCLIKGLCEGDWVDKARMLFEITIQEELVPKFNTVKPLWVSYVEKERMDEFLALANRVRELGLPVLDYLCEFFSFLFGKGEGDSKALEVFELLKDKGYCSVSMCNVMIEGLHKVGEVKRALLLFKEMREASDFEPDSSTYSYVIPCMVDDGDVKEACSCHNKMIEMSWIPSIAAYRSLVTGLCKLGQIRQALMLVQDCLGNVIDGPMEFKYSLTVLHACQSRKAEKVIEVLNEMVQQGYPLDDVVYCAVIHGFCKCDNLDGAKEVFLAMRRQNILTETNLILYEDLLVEHSNMLSVELARAGLKLFSRRSKTRSKLTRVLGILS</sequence>
<dbReference type="EMBL" id="JAUJYN010000002">
    <property type="protein sequence ID" value="KAK1277821.1"/>
    <property type="molecule type" value="Genomic_DNA"/>
</dbReference>
<dbReference type="AlphaFoldDB" id="A0AAV9BNG8"/>
<feature type="region of interest" description="Disordered" evidence="4">
    <location>
        <begin position="1"/>
        <end position="88"/>
    </location>
</feature>
<dbReference type="Pfam" id="PF12854">
    <property type="entry name" value="PPR_1"/>
    <property type="match status" value="1"/>
</dbReference>
<keyword evidence="6" id="KW-1185">Reference proteome</keyword>
<feature type="repeat" description="PPR" evidence="3">
    <location>
        <begin position="334"/>
        <end position="368"/>
    </location>
</feature>
<evidence type="ECO:0000313" key="6">
    <source>
        <dbReference type="Proteomes" id="UP001179952"/>
    </source>
</evidence>
<feature type="repeat" description="PPR" evidence="3">
    <location>
        <begin position="404"/>
        <end position="438"/>
    </location>
</feature>
<evidence type="ECO:0000256" key="2">
    <source>
        <dbReference type="ARBA" id="ARBA00022737"/>
    </source>
</evidence>
<reference evidence="5" key="1">
    <citation type="journal article" date="2023" name="Nat. Commun.">
        <title>Diploid and tetraploid genomes of Acorus and the evolution of monocots.</title>
        <authorList>
            <person name="Ma L."/>
            <person name="Liu K.W."/>
            <person name="Li Z."/>
            <person name="Hsiao Y.Y."/>
            <person name="Qi Y."/>
            <person name="Fu T."/>
            <person name="Tang G.D."/>
            <person name="Zhang D."/>
            <person name="Sun W.H."/>
            <person name="Liu D.K."/>
            <person name="Li Y."/>
            <person name="Chen G.Z."/>
            <person name="Liu X.D."/>
            <person name="Liao X.Y."/>
            <person name="Jiang Y.T."/>
            <person name="Yu X."/>
            <person name="Hao Y."/>
            <person name="Huang J."/>
            <person name="Zhao X.W."/>
            <person name="Ke S."/>
            <person name="Chen Y.Y."/>
            <person name="Wu W.L."/>
            <person name="Hsu J.L."/>
            <person name="Lin Y.F."/>
            <person name="Huang M.D."/>
            <person name="Li C.Y."/>
            <person name="Huang L."/>
            <person name="Wang Z.W."/>
            <person name="Zhao X."/>
            <person name="Zhong W.Y."/>
            <person name="Peng D.H."/>
            <person name="Ahmad S."/>
            <person name="Lan S."/>
            <person name="Zhang J.S."/>
            <person name="Tsai W.C."/>
            <person name="Van de Peer Y."/>
            <person name="Liu Z.J."/>
        </authorList>
    </citation>
    <scope>NUCLEOTIDE SEQUENCE</scope>
    <source>
        <strain evidence="5">SCP</strain>
    </source>
</reference>
<protein>
    <submittedName>
        <fullName evidence="5">Pentatricopeptide repeat-containing protein</fullName>
    </submittedName>
</protein>
<feature type="compositionally biased region" description="Basic residues" evidence="4">
    <location>
        <begin position="8"/>
        <end position="18"/>
    </location>
</feature>
<dbReference type="Pfam" id="PF13041">
    <property type="entry name" value="PPR_2"/>
    <property type="match status" value="2"/>
</dbReference>
<dbReference type="NCBIfam" id="TIGR00756">
    <property type="entry name" value="PPR"/>
    <property type="match status" value="9"/>
</dbReference>
<dbReference type="InterPro" id="IPR002885">
    <property type="entry name" value="PPR_rpt"/>
</dbReference>
<evidence type="ECO:0000313" key="5">
    <source>
        <dbReference type="EMBL" id="KAK1277821.1"/>
    </source>
</evidence>
<dbReference type="Gene3D" id="1.25.40.10">
    <property type="entry name" value="Tetratricopeptide repeat domain"/>
    <property type="match status" value="5"/>
</dbReference>
<feature type="repeat" description="PPR" evidence="3">
    <location>
        <begin position="544"/>
        <end position="578"/>
    </location>
</feature>
<proteinExistence type="inferred from homology"/>
<feature type="repeat" description="PPR" evidence="3">
    <location>
        <begin position="650"/>
        <end position="684"/>
    </location>
</feature>
<comment type="similarity">
    <text evidence="1">Belongs to the PPR family. P subfamily.</text>
</comment>
<accession>A0AAV9BNG8</accession>
<dbReference type="InterPro" id="IPR011990">
    <property type="entry name" value="TPR-like_helical_dom_sf"/>
</dbReference>
<keyword evidence="2" id="KW-0677">Repeat</keyword>
<reference evidence="5" key="2">
    <citation type="submission" date="2023-06" db="EMBL/GenBank/DDBJ databases">
        <authorList>
            <person name="Ma L."/>
            <person name="Liu K.-W."/>
            <person name="Li Z."/>
            <person name="Hsiao Y.-Y."/>
            <person name="Qi Y."/>
            <person name="Fu T."/>
            <person name="Tang G."/>
            <person name="Zhang D."/>
            <person name="Sun W.-H."/>
            <person name="Liu D.-K."/>
            <person name="Li Y."/>
            <person name="Chen G.-Z."/>
            <person name="Liu X.-D."/>
            <person name="Liao X.-Y."/>
            <person name="Jiang Y.-T."/>
            <person name="Yu X."/>
            <person name="Hao Y."/>
            <person name="Huang J."/>
            <person name="Zhao X.-W."/>
            <person name="Ke S."/>
            <person name="Chen Y.-Y."/>
            <person name="Wu W.-L."/>
            <person name="Hsu J.-L."/>
            <person name="Lin Y.-F."/>
            <person name="Huang M.-D."/>
            <person name="Li C.-Y."/>
            <person name="Huang L."/>
            <person name="Wang Z.-W."/>
            <person name="Zhao X."/>
            <person name="Zhong W.-Y."/>
            <person name="Peng D.-H."/>
            <person name="Ahmad S."/>
            <person name="Lan S."/>
            <person name="Zhang J.-S."/>
            <person name="Tsai W.-C."/>
            <person name="Van De Peer Y."/>
            <person name="Liu Z.-J."/>
        </authorList>
    </citation>
    <scope>NUCLEOTIDE SEQUENCE</scope>
    <source>
        <strain evidence="5">SCP</strain>
        <tissue evidence="5">Leaves</tissue>
    </source>
</reference>
<feature type="repeat" description="PPR" evidence="3">
    <location>
        <begin position="159"/>
        <end position="193"/>
    </location>
</feature>
<dbReference type="Pfam" id="PF13812">
    <property type="entry name" value="PPR_3"/>
    <property type="match status" value="1"/>
</dbReference>
<dbReference type="PANTHER" id="PTHR47941">
    <property type="entry name" value="PENTATRICOPEPTIDE REPEAT-CONTAINING PROTEIN 3, MITOCHONDRIAL"/>
    <property type="match status" value="1"/>
</dbReference>
<gene>
    <name evidence="5" type="ORF">QJS04_geneDACA003674</name>
</gene>